<comment type="caution">
    <text evidence="1">The sequence shown here is derived from an EMBL/GenBank/DDBJ whole genome shotgun (WGS) entry which is preliminary data.</text>
</comment>
<accession>A0ACB5TAM4</accession>
<keyword evidence="2" id="KW-1185">Reference proteome</keyword>
<organism evidence="1 2">
    <name type="scientific">Ambrosiozyma monospora</name>
    <name type="common">Yeast</name>
    <name type="synonym">Endomycopsis monosporus</name>
    <dbReference type="NCBI Taxonomy" id="43982"/>
    <lineage>
        <taxon>Eukaryota</taxon>
        <taxon>Fungi</taxon>
        <taxon>Dikarya</taxon>
        <taxon>Ascomycota</taxon>
        <taxon>Saccharomycotina</taxon>
        <taxon>Pichiomycetes</taxon>
        <taxon>Pichiales</taxon>
        <taxon>Pichiaceae</taxon>
        <taxon>Ambrosiozyma</taxon>
    </lineage>
</organism>
<name>A0ACB5TAM4_AMBMO</name>
<proteinExistence type="predicted"/>
<evidence type="ECO:0000313" key="2">
    <source>
        <dbReference type="Proteomes" id="UP001165064"/>
    </source>
</evidence>
<gene>
    <name evidence="1" type="ORF">Amon02_000679200</name>
</gene>
<protein>
    <submittedName>
        <fullName evidence="1">Unnamed protein product</fullName>
    </submittedName>
</protein>
<evidence type="ECO:0000313" key="1">
    <source>
        <dbReference type="EMBL" id="GME84371.1"/>
    </source>
</evidence>
<dbReference type="Proteomes" id="UP001165064">
    <property type="component" value="Unassembled WGS sequence"/>
</dbReference>
<sequence>MGRAIYGIYGKFEDTNSLATLKTKCFYNPSSCAGSNDGLSTYCQHILHNSKRPKPLTNAQKYVEFVHDLPLELKRLIIVFTLMQRNDYDYANNNTSRTSFFQSAISFTTLTTVIDVLLTPLHVHRSLVILK</sequence>
<reference evidence="1" key="1">
    <citation type="submission" date="2023-04" db="EMBL/GenBank/DDBJ databases">
        <title>Ambrosiozyma monospora NBRC 10751.</title>
        <authorList>
            <person name="Ichikawa N."/>
            <person name="Sato H."/>
            <person name="Tonouchi N."/>
        </authorList>
    </citation>
    <scope>NUCLEOTIDE SEQUENCE</scope>
    <source>
        <strain evidence="1">NBRC 10751</strain>
    </source>
</reference>
<dbReference type="EMBL" id="BSXS01005442">
    <property type="protein sequence ID" value="GME84371.1"/>
    <property type="molecule type" value="Genomic_DNA"/>
</dbReference>